<organism evidence="1 2">
    <name type="scientific">Zingiber officinale</name>
    <name type="common">Ginger</name>
    <name type="synonym">Amomum zingiber</name>
    <dbReference type="NCBI Taxonomy" id="94328"/>
    <lineage>
        <taxon>Eukaryota</taxon>
        <taxon>Viridiplantae</taxon>
        <taxon>Streptophyta</taxon>
        <taxon>Embryophyta</taxon>
        <taxon>Tracheophyta</taxon>
        <taxon>Spermatophyta</taxon>
        <taxon>Magnoliopsida</taxon>
        <taxon>Liliopsida</taxon>
        <taxon>Zingiberales</taxon>
        <taxon>Zingiberaceae</taxon>
        <taxon>Zingiber</taxon>
    </lineage>
</organism>
<reference evidence="1 2" key="1">
    <citation type="submission" date="2020-08" db="EMBL/GenBank/DDBJ databases">
        <title>Plant Genome Project.</title>
        <authorList>
            <person name="Zhang R.-G."/>
        </authorList>
    </citation>
    <scope>NUCLEOTIDE SEQUENCE [LARGE SCALE GENOMIC DNA]</scope>
    <source>
        <tissue evidence="1">Rhizome</tissue>
    </source>
</reference>
<dbReference type="AlphaFoldDB" id="A0A8J5CCB4"/>
<dbReference type="Proteomes" id="UP000734854">
    <property type="component" value="Unassembled WGS sequence"/>
</dbReference>
<name>A0A8J5CCB4_ZINOF</name>
<comment type="caution">
    <text evidence="1">The sequence shown here is derived from an EMBL/GenBank/DDBJ whole genome shotgun (WGS) entry which is preliminary data.</text>
</comment>
<evidence type="ECO:0000313" key="1">
    <source>
        <dbReference type="EMBL" id="KAG6472437.1"/>
    </source>
</evidence>
<gene>
    <name evidence="1" type="ORF">ZIOFF_069900</name>
</gene>
<protein>
    <submittedName>
        <fullName evidence="1">Uncharacterized protein</fullName>
    </submittedName>
</protein>
<evidence type="ECO:0000313" key="2">
    <source>
        <dbReference type="Proteomes" id="UP000734854"/>
    </source>
</evidence>
<dbReference type="EMBL" id="JACMSC010000020">
    <property type="protein sequence ID" value="KAG6472437.1"/>
    <property type="molecule type" value="Genomic_DNA"/>
</dbReference>
<accession>A0A8J5CCB4</accession>
<proteinExistence type="predicted"/>
<sequence>MPDLGLRASDRVRFVRRRRIIGYHYHRKGDSTQRKTGLSFPSLEDPTDKLAIKHGCVAKILCLMKCLIPRAVSVRVVNAVIDHHPS</sequence>
<keyword evidence="2" id="KW-1185">Reference proteome</keyword>